<feature type="compositionally biased region" description="Basic and acidic residues" evidence="1">
    <location>
        <begin position="102"/>
        <end position="112"/>
    </location>
</feature>
<sequence length="398" mass="44943">MSMMASSIFSASINRAVVLNNRGSSSIRGRGSASRRHGLDVSRHDLEDGLFHAQMAPPPSRFERLYRGVQNRLGRLRQPRDRISSFSHQMPSTDSLETTPAELERVEHHSENGARSPRGLCRLFNFRPRHLLMGQRDVAFSPFNQSVLGSRLASGTRRLLRRTLRFASSENQWVSVEGRIATPYASANGDDEGDSEYEPPEEYVQNRRSDGWNSFESSSYSVFEAYPPSSLFGINDSRGNDPITRVFLHDRIRPGPCRWRHNRPNLWVSHEEELLEDVTRVRTGQVRHGNVLANRAFGAPALEDGSPPLYSDDNESPPEYDDTAFLGSPLYRLHNGMLLDIHHAALQADDFIRYYGDDPNRIPRLGPRGRAYLESQREDFALDGFSVDGILAQHVGEG</sequence>
<comment type="caution">
    <text evidence="2">The sequence shown here is derived from an EMBL/GenBank/DDBJ whole genome shotgun (WGS) entry which is preliminary data.</text>
</comment>
<evidence type="ECO:0000313" key="3">
    <source>
        <dbReference type="Proteomes" id="UP000784919"/>
    </source>
</evidence>
<reference evidence="2" key="1">
    <citation type="journal article" date="2020" name="bioRxiv">
        <title>Whole genome comparisons of ergot fungi reveals the divergence and evolution of species within the genus Claviceps are the result of varying mechanisms driving genome evolution and host range expansion.</title>
        <authorList>
            <person name="Wyka S.A."/>
            <person name="Mondo S.J."/>
            <person name="Liu M."/>
            <person name="Dettman J."/>
            <person name="Nalam V."/>
            <person name="Broders K.D."/>
        </authorList>
    </citation>
    <scope>NUCLEOTIDE SEQUENCE</scope>
    <source>
        <strain evidence="2">CCC 1102</strain>
    </source>
</reference>
<feature type="region of interest" description="Disordered" evidence="1">
    <location>
        <begin position="82"/>
        <end position="114"/>
    </location>
</feature>
<evidence type="ECO:0000313" key="2">
    <source>
        <dbReference type="EMBL" id="KAG5977914.1"/>
    </source>
</evidence>
<accession>A0A9P7N0B8</accession>
<name>A0A9P7N0B8_9HYPO</name>
<feature type="compositionally biased region" description="Polar residues" evidence="1">
    <location>
        <begin position="84"/>
        <end position="98"/>
    </location>
</feature>
<proteinExistence type="predicted"/>
<organism evidence="2 3">
    <name type="scientific">Claviceps arundinis</name>
    <dbReference type="NCBI Taxonomy" id="1623583"/>
    <lineage>
        <taxon>Eukaryota</taxon>
        <taxon>Fungi</taxon>
        <taxon>Dikarya</taxon>
        <taxon>Ascomycota</taxon>
        <taxon>Pezizomycotina</taxon>
        <taxon>Sordariomycetes</taxon>
        <taxon>Hypocreomycetidae</taxon>
        <taxon>Hypocreales</taxon>
        <taxon>Clavicipitaceae</taxon>
        <taxon>Claviceps</taxon>
    </lineage>
</organism>
<dbReference type="AlphaFoldDB" id="A0A9P7N0B8"/>
<dbReference type="EMBL" id="SRPS01000005">
    <property type="protein sequence ID" value="KAG5977914.1"/>
    <property type="molecule type" value="Genomic_DNA"/>
</dbReference>
<dbReference type="Proteomes" id="UP000784919">
    <property type="component" value="Unassembled WGS sequence"/>
</dbReference>
<evidence type="ECO:0000256" key="1">
    <source>
        <dbReference type="SAM" id="MobiDB-lite"/>
    </source>
</evidence>
<dbReference type="OrthoDB" id="4955452at2759"/>
<gene>
    <name evidence="2" type="ORF">E4U56_006262</name>
</gene>
<protein>
    <submittedName>
        <fullName evidence="2">Uncharacterized protein</fullName>
    </submittedName>
</protein>